<reference evidence="1 2" key="1">
    <citation type="submission" date="2024-08" db="EMBL/GenBank/DDBJ databases">
        <authorList>
            <person name="Lu H."/>
        </authorList>
    </citation>
    <scope>NUCLEOTIDE SEQUENCE [LARGE SCALE GENOMIC DNA]</scope>
    <source>
        <strain evidence="1 2">LYH14W</strain>
    </source>
</reference>
<dbReference type="Proteomes" id="UP001606210">
    <property type="component" value="Unassembled WGS sequence"/>
</dbReference>
<comment type="caution">
    <text evidence="1">The sequence shown here is derived from an EMBL/GenBank/DDBJ whole genome shotgun (WGS) entry which is preliminary data.</text>
</comment>
<dbReference type="RefSeq" id="WP_394478550.1">
    <property type="nucleotide sequence ID" value="NZ_JBIGHV010000003.1"/>
</dbReference>
<evidence type="ECO:0000313" key="2">
    <source>
        <dbReference type="Proteomes" id="UP001606210"/>
    </source>
</evidence>
<keyword evidence="2" id="KW-1185">Reference proteome</keyword>
<dbReference type="EMBL" id="JBIGHV010000003">
    <property type="protein sequence ID" value="MFG6430353.1"/>
    <property type="molecule type" value="Genomic_DNA"/>
</dbReference>
<dbReference type="InterPro" id="IPR053801">
    <property type="entry name" value="DUF6959"/>
</dbReference>
<evidence type="ECO:0000313" key="1">
    <source>
        <dbReference type="EMBL" id="MFG6430353.1"/>
    </source>
</evidence>
<proteinExistence type="predicted"/>
<gene>
    <name evidence="1" type="ORF">ACG00Y_10535</name>
</gene>
<sequence>MACSRPTIEIAEYRPHAMREQAVEIYSDATNAAVMRHPERRFPGVLMQGDTLNELVRELNRVQADVQLLNSDVAEDIADIRDNLQSLLDHYETTLSAHGIALPYSKS</sequence>
<accession>A0ABW7F150</accession>
<organism evidence="1 2">
    <name type="scientific">Pelomonas parva</name>
    <dbReference type="NCBI Taxonomy" id="3299032"/>
    <lineage>
        <taxon>Bacteria</taxon>
        <taxon>Pseudomonadati</taxon>
        <taxon>Pseudomonadota</taxon>
        <taxon>Betaproteobacteria</taxon>
        <taxon>Burkholderiales</taxon>
        <taxon>Sphaerotilaceae</taxon>
        <taxon>Roseateles</taxon>
    </lineage>
</organism>
<name>A0ABW7F150_9BURK</name>
<protein>
    <submittedName>
        <fullName evidence="1">DUF6959 family protein</fullName>
    </submittedName>
</protein>
<dbReference type="Pfam" id="PF22281">
    <property type="entry name" value="DUF6959"/>
    <property type="match status" value="1"/>
</dbReference>